<feature type="non-terminal residue" evidence="1">
    <location>
        <position position="80"/>
    </location>
</feature>
<dbReference type="EMBL" id="JABFUD020000011">
    <property type="protein sequence ID" value="KAI5073417.1"/>
    <property type="molecule type" value="Genomic_DNA"/>
</dbReference>
<evidence type="ECO:0000313" key="2">
    <source>
        <dbReference type="Proteomes" id="UP000886520"/>
    </source>
</evidence>
<protein>
    <submittedName>
        <fullName evidence="1">Uncharacterized protein</fullName>
    </submittedName>
</protein>
<reference evidence="1" key="1">
    <citation type="submission" date="2021-01" db="EMBL/GenBank/DDBJ databases">
        <title>Adiantum capillus-veneris genome.</title>
        <authorList>
            <person name="Fang Y."/>
            <person name="Liao Q."/>
        </authorList>
    </citation>
    <scope>NUCLEOTIDE SEQUENCE</scope>
    <source>
        <strain evidence="1">H3</strain>
        <tissue evidence="1">Leaf</tissue>
    </source>
</reference>
<proteinExistence type="predicted"/>
<sequence>MDGMGQLVDGHVWTKPTTTNITFPATIRKIYYGGDFECVFAKCSQLLSTGLPNQLSWTGIRYLWFLILLLHVQCLINEMT</sequence>
<dbReference type="Proteomes" id="UP000886520">
    <property type="component" value="Chromosome 11"/>
</dbReference>
<keyword evidence="2" id="KW-1185">Reference proteome</keyword>
<organism evidence="1 2">
    <name type="scientific">Adiantum capillus-veneris</name>
    <name type="common">Maidenhair fern</name>
    <dbReference type="NCBI Taxonomy" id="13818"/>
    <lineage>
        <taxon>Eukaryota</taxon>
        <taxon>Viridiplantae</taxon>
        <taxon>Streptophyta</taxon>
        <taxon>Embryophyta</taxon>
        <taxon>Tracheophyta</taxon>
        <taxon>Polypodiopsida</taxon>
        <taxon>Polypodiidae</taxon>
        <taxon>Polypodiales</taxon>
        <taxon>Pteridineae</taxon>
        <taxon>Pteridaceae</taxon>
        <taxon>Vittarioideae</taxon>
        <taxon>Adiantum</taxon>
    </lineage>
</organism>
<dbReference type="AlphaFoldDB" id="A0A9D4ZGQ9"/>
<evidence type="ECO:0000313" key="1">
    <source>
        <dbReference type="EMBL" id="KAI5073417.1"/>
    </source>
</evidence>
<gene>
    <name evidence="1" type="ORF">GOP47_0011430</name>
</gene>
<name>A0A9D4ZGQ9_ADICA</name>
<accession>A0A9D4ZGQ9</accession>
<comment type="caution">
    <text evidence="1">The sequence shown here is derived from an EMBL/GenBank/DDBJ whole genome shotgun (WGS) entry which is preliminary data.</text>
</comment>